<name>E0I8Z6_9BACL</name>
<keyword evidence="3" id="KW-1185">Reference proteome</keyword>
<evidence type="ECO:0000313" key="3">
    <source>
        <dbReference type="Proteomes" id="UP000005387"/>
    </source>
</evidence>
<feature type="transmembrane region" description="Helical" evidence="1">
    <location>
        <begin position="106"/>
        <end position="127"/>
    </location>
</feature>
<dbReference type="OrthoDB" id="1653819at2"/>
<dbReference type="Pfam" id="PF09578">
    <property type="entry name" value="Spore_YabQ"/>
    <property type="match status" value="1"/>
</dbReference>
<evidence type="ECO:0000313" key="2">
    <source>
        <dbReference type="EMBL" id="EFM10880.1"/>
    </source>
</evidence>
<reference evidence="2 3" key="1">
    <citation type="submission" date="2010-07" db="EMBL/GenBank/DDBJ databases">
        <title>The draft genome of Paenibacillus curdlanolyticus YK9.</title>
        <authorList>
            <consortium name="US DOE Joint Genome Institute (JGI-PGF)"/>
            <person name="Lucas S."/>
            <person name="Copeland A."/>
            <person name="Lapidus A."/>
            <person name="Cheng J.-F."/>
            <person name="Bruce D."/>
            <person name="Goodwin L."/>
            <person name="Pitluck S."/>
            <person name="Land M.L."/>
            <person name="Hauser L."/>
            <person name="Chang Y.-J."/>
            <person name="Jeffries C."/>
            <person name="Anderson I.J."/>
            <person name="Johnson E."/>
            <person name="Loganathan U."/>
            <person name="Mulhopadhyay B."/>
            <person name="Kyrpides N."/>
            <person name="Woyke T.J."/>
        </authorList>
    </citation>
    <scope>NUCLEOTIDE SEQUENCE [LARGE SCALE GENOMIC DNA]</scope>
    <source>
        <strain evidence="2 3">YK9</strain>
    </source>
</reference>
<dbReference type="STRING" id="717606.PaecuDRAFT_2130"/>
<feature type="transmembrane region" description="Helical" evidence="1">
    <location>
        <begin position="133"/>
        <end position="156"/>
    </location>
</feature>
<dbReference type="AlphaFoldDB" id="E0I8Z6"/>
<accession>E0I8Z6</accession>
<evidence type="ECO:0000256" key="1">
    <source>
        <dbReference type="SAM" id="Phobius"/>
    </source>
</evidence>
<feature type="transmembrane region" description="Helical" evidence="1">
    <location>
        <begin position="74"/>
        <end position="94"/>
    </location>
</feature>
<feature type="transmembrane region" description="Helical" evidence="1">
    <location>
        <begin position="12"/>
        <end position="29"/>
    </location>
</feature>
<sequence length="206" mass="23494">MNLTLNEQWLTLGLMLLSGIGMGIVFDGYRVVSHELRFAKWTLPLFDLLYWAAATLVVFQVLSAGNNGEVRAYVFLGLVIGVVVYFLMLSRSVIASVRWLIQAVRYMIGLVIRLFDIFIVRPLLILYKLAKVLLGFLVALTIFSCKIVVQLIRPFWLLSRWLLRPLWQPVAKRLQPIIAGWGLPAKASKLISQVTGWWKRTFGRSS</sequence>
<feature type="transmembrane region" description="Helical" evidence="1">
    <location>
        <begin position="41"/>
        <end position="62"/>
    </location>
</feature>
<keyword evidence="1" id="KW-0812">Transmembrane</keyword>
<keyword evidence="1" id="KW-0472">Membrane</keyword>
<dbReference type="Proteomes" id="UP000005387">
    <property type="component" value="Unassembled WGS sequence"/>
</dbReference>
<dbReference type="EMBL" id="AEDD01000005">
    <property type="protein sequence ID" value="EFM10880.1"/>
    <property type="molecule type" value="Genomic_DNA"/>
</dbReference>
<dbReference type="RefSeq" id="WP_006038130.1">
    <property type="nucleotide sequence ID" value="NZ_AEDD01000005.1"/>
</dbReference>
<dbReference type="InterPro" id="IPR019074">
    <property type="entry name" value="YabQ"/>
</dbReference>
<organism evidence="2 3">
    <name type="scientific">Paenibacillus curdlanolyticus YK9</name>
    <dbReference type="NCBI Taxonomy" id="717606"/>
    <lineage>
        <taxon>Bacteria</taxon>
        <taxon>Bacillati</taxon>
        <taxon>Bacillota</taxon>
        <taxon>Bacilli</taxon>
        <taxon>Bacillales</taxon>
        <taxon>Paenibacillaceae</taxon>
        <taxon>Paenibacillus</taxon>
    </lineage>
</organism>
<dbReference type="eggNOG" id="ENOG5032RAH">
    <property type="taxonomic scope" value="Bacteria"/>
</dbReference>
<gene>
    <name evidence="2" type="ORF">PaecuDRAFT_2130</name>
</gene>
<keyword evidence="1" id="KW-1133">Transmembrane helix</keyword>
<protein>
    <submittedName>
        <fullName evidence="2">Spore cortex biosynthesis protein YabQ</fullName>
    </submittedName>
</protein>
<dbReference type="NCBIfam" id="TIGR02893">
    <property type="entry name" value="spore_yabQ"/>
    <property type="match status" value="1"/>
</dbReference>
<proteinExistence type="predicted"/>